<dbReference type="Proteomes" id="UP000595140">
    <property type="component" value="Unassembled WGS sequence"/>
</dbReference>
<accession>A0A484KT35</accession>
<proteinExistence type="predicted"/>
<name>A0A484KT35_9ASTE</name>
<evidence type="ECO:0008006" key="3">
    <source>
        <dbReference type="Google" id="ProtNLM"/>
    </source>
</evidence>
<dbReference type="InterPro" id="IPR052343">
    <property type="entry name" value="Retrotransposon-Effector_Assoc"/>
</dbReference>
<evidence type="ECO:0000313" key="1">
    <source>
        <dbReference type="EMBL" id="VFQ68873.1"/>
    </source>
</evidence>
<protein>
    <recommendedName>
        <fullName evidence="3">Reverse transcriptase domain-containing protein</fullName>
    </recommendedName>
</protein>
<dbReference type="OrthoDB" id="1938220at2759"/>
<keyword evidence="2" id="KW-1185">Reference proteome</keyword>
<sequence>MFGFMSKLNTLRTSLQEWNKATFGNIFSKVLEMKDLVQKAETLFDNDPTPEHRANLHKLRALQTQANKNVFDFWKQKANLKWIQEGDCNTSFFHSVVKGKRIQQKISRIKSSEGLWLENPKDILNEARQYYSELFYNQPTSNMSLFSQNIPHLLTEEDNISLNQLPTEGEPTSNMSLFSQNIPHLLTEKDNISLNQLPTEGEVRDAVWNLDPNSAPEPDGFNGEFYRKCWDTIKVDVTKAAQEFFLGIPIPKAMASSTIILIPKKENLNCLADFRPICLSNFMAKIISKILS</sequence>
<dbReference type="EMBL" id="OOIL02000746">
    <property type="protein sequence ID" value="VFQ68873.1"/>
    <property type="molecule type" value="Genomic_DNA"/>
</dbReference>
<dbReference type="AlphaFoldDB" id="A0A484KT35"/>
<dbReference type="PANTHER" id="PTHR46890:SF48">
    <property type="entry name" value="RNA-DIRECTED DNA POLYMERASE"/>
    <property type="match status" value="1"/>
</dbReference>
<dbReference type="PANTHER" id="PTHR46890">
    <property type="entry name" value="NON-LTR RETROLELEMENT REVERSE TRANSCRIPTASE-LIKE PROTEIN-RELATED"/>
    <property type="match status" value="1"/>
</dbReference>
<reference evidence="1 2" key="1">
    <citation type="submission" date="2018-04" db="EMBL/GenBank/DDBJ databases">
        <authorList>
            <person name="Vogel A."/>
        </authorList>
    </citation>
    <scope>NUCLEOTIDE SEQUENCE [LARGE SCALE GENOMIC DNA]</scope>
</reference>
<evidence type="ECO:0000313" key="2">
    <source>
        <dbReference type="Proteomes" id="UP000595140"/>
    </source>
</evidence>
<organism evidence="1 2">
    <name type="scientific">Cuscuta campestris</name>
    <dbReference type="NCBI Taxonomy" id="132261"/>
    <lineage>
        <taxon>Eukaryota</taxon>
        <taxon>Viridiplantae</taxon>
        <taxon>Streptophyta</taxon>
        <taxon>Embryophyta</taxon>
        <taxon>Tracheophyta</taxon>
        <taxon>Spermatophyta</taxon>
        <taxon>Magnoliopsida</taxon>
        <taxon>eudicotyledons</taxon>
        <taxon>Gunneridae</taxon>
        <taxon>Pentapetalae</taxon>
        <taxon>asterids</taxon>
        <taxon>lamiids</taxon>
        <taxon>Solanales</taxon>
        <taxon>Convolvulaceae</taxon>
        <taxon>Cuscuteae</taxon>
        <taxon>Cuscuta</taxon>
        <taxon>Cuscuta subgen. Grammica</taxon>
        <taxon>Cuscuta sect. Cleistogrammica</taxon>
    </lineage>
</organism>
<gene>
    <name evidence="1" type="ORF">CCAM_LOCUS10649</name>
</gene>